<feature type="non-terminal residue" evidence="1">
    <location>
        <position position="89"/>
    </location>
</feature>
<dbReference type="AlphaFoldDB" id="A0A0B6Y5S6"/>
<dbReference type="EMBL" id="HACG01004000">
    <property type="protein sequence ID" value="CEK50865.1"/>
    <property type="molecule type" value="Transcribed_RNA"/>
</dbReference>
<evidence type="ECO:0000313" key="1">
    <source>
        <dbReference type="EMBL" id="CEK50865.1"/>
    </source>
</evidence>
<gene>
    <name evidence="1" type="primary">ORF11866</name>
</gene>
<proteinExistence type="predicted"/>
<feature type="non-terminal residue" evidence="1">
    <location>
        <position position="1"/>
    </location>
</feature>
<protein>
    <submittedName>
        <fullName evidence="1">Uncharacterized protein</fullName>
    </submittedName>
</protein>
<sequence length="89" mass="9918">QILNYLPIDRRPGSILQFRPNHLVSVLNDAPPHFNISHFPTAVQHMNVHNENQKMPVNVGITSAPDFQTVLSCPNKIVSSTTQSKQPPP</sequence>
<name>A0A0B6Y5S6_9EUPU</name>
<organism evidence="1">
    <name type="scientific">Arion vulgaris</name>
    <dbReference type="NCBI Taxonomy" id="1028688"/>
    <lineage>
        <taxon>Eukaryota</taxon>
        <taxon>Metazoa</taxon>
        <taxon>Spiralia</taxon>
        <taxon>Lophotrochozoa</taxon>
        <taxon>Mollusca</taxon>
        <taxon>Gastropoda</taxon>
        <taxon>Heterobranchia</taxon>
        <taxon>Euthyneura</taxon>
        <taxon>Panpulmonata</taxon>
        <taxon>Eupulmonata</taxon>
        <taxon>Stylommatophora</taxon>
        <taxon>Helicina</taxon>
        <taxon>Arionoidea</taxon>
        <taxon>Arionidae</taxon>
        <taxon>Arion</taxon>
    </lineage>
</organism>
<accession>A0A0B6Y5S6</accession>
<reference evidence="1" key="1">
    <citation type="submission" date="2014-12" db="EMBL/GenBank/DDBJ databases">
        <title>Insight into the proteome of Arion vulgaris.</title>
        <authorList>
            <person name="Aradska J."/>
            <person name="Bulat T."/>
            <person name="Smidak R."/>
            <person name="Sarate P."/>
            <person name="Gangsoo J."/>
            <person name="Sialana F."/>
            <person name="Bilban M."/>
            <person name="Lubec G."/>
        </authorList>
    </citation>
    <scope>NUCLEOTIDE SEQUENCE</scope>
    <source>
        <tissue evidence="1">Skin</tissue>
    </source>
</reference>